<dbReference type="KEGG" id="tni:TVNIR_1687"/>
<dbReference type="HOGENOM" id="CLU_3334197_0_0_6"/>
<evidence type="ECO:0000313" key="2">
    <source>
        <dbReference type="Proteomes" id="UP000010809"/>
    </source>
</evidence>
<name>L0DYA6_THIND</name>
<reference evidence="1" key="1">
    <citation type="submission" date="2015-12" db="EMBL/GenBank/DDBJ databases">
        <authorList>
            <person name="Tikhonova T.V."/>
            <person name="Pavlov A.R."/>
            <person name="Beletsky A.V."/>
            <person name="Mardanov A.V."/>
            <person name="Sorokin D.Y."/>
            <person name="Ravin N.V."/>
            <person name="Popov V.O."/>
        </authorList>
    </citation>
    <scope>NUCLEOTIDE SEQUENCE</scope>
    <source>
        <strain evidence="1">DSM 14787</strain>
    </source>
</reference>
<dbReference type="PATRIC" id="fig|1255043.3.peg.1707"/>
<proteinExistence type="predicted"/>
<keyword evidence="2" id="KW-1185">Reference proteome</keyword>
<sequence>MKHCKNINLISPDMVDNPEWIREHFPYLLQVVFWHATP</sequence>
<dbReference type="EMBL" id="CP003989">
    <property type="protein sequence ID" value="AGA33351.1"/>
    <property type="molecule type" value="Genomic_DNA"/>
</dbReference>
<dbReference type="AlphaFoldDB" id="L0DYA6"/>
<accession>L0DYA6</accession>
<protein>
    <submittedName>
        <fullName evidence="1">Uncharacterized protein</fullName>
    </submittedName>
</protein>
<gene>
    <name evidence="1" type="ordered locus">TVNIR_1687</name>
</gene>
<dbReference type="Proteomes" id="UP000010809">
    <property type="component" value="Chromosome"/>
</dbReference>
<organism evidence="1 2">
    <name type="scientific">Thioalkalivibrio nitratireducens (strain DSM 14787 / UNIQEM 213 / ALEN2)</name>
    <dbReference type="NCBI Taxonomy" id="1255043"/>
    <lineage>
        <taxon>Bacteria</taxon>
        <taxon>Pseudomonadati</taxon>
        <taxon>Pseudomonadota</taxon>
        <taxon>Gammaproteobacteria</taxon>
        <taxon>Chromatiales</taxon>
        <taxon>Ectothiorhodospiraceae</taxon>
        <taxon>Thioalkalivibrio</taxon>
    </lineage>
</organism>
<evidence type="ECO:0000313" key="1">
    <source>
        <dbReference type="EMBL" id="AGA33351.1"/>
    </source>
</evidence>